<dbReference type="RefSeq" id="WP_092343923.1">
    <property type="nucleotide sequence ID" value="NZ_FNQN01000001.1"/>
</dbReference>
<proteinExistence type="inferred from homology"/>
<evidence type="ECO:0000256" key="4">
    <source>
        <dbReference type="ARBA" id="ARBA00022475"/>
    </source>
</evidence>
<keyword evidence="7 10" id="KW-0472">Membrane</keyword>
<dbReference type="PANTHER" id="PTHR30065">
    <property type="entry name" value="FLAGELLAR BIOSYNTHETIC PROTEIN FLIR"/>
    <property type="match status" value="1"/>
</dbReference>
<evidence type="ECO:0000256" key="6">
    <source>
        <dbReference type="ARBA" id="ARBA00022989"/>
    </source>
</evidence>
<evidence type="ECO:0000313" key="11">
    <source>
        <dbReference type="EMBL" id="SDZ73952.1"/>
    </source>
</evidence>
<keyword evidence="8 10" id="KW-0975">Bacterial flagellum</keyword>
<reference evidence="11 12" key="1">
    <citation type="submission" date="2016-10" db="EMBL/GenBank/DDBJ databases">
        <authorList>
            <person name="de Groot N.N."/>
        </authorList>
    </citation>
    <scope>NUCLEOTIDE SEQUENCE [LARGE SCALE GENOMIC DNA]</scope>
    <source>
        <strain evidence="11 12">DSM 7343</strain>
    </source>
</reference>
<dbReference type="OrthoDB" id="9797790at2"/>
<evidence type="ECO:0000256" key="2">
    <source>
        <dbReference type="ARBA" id="ARBA00009772"/>
    </source>
</evidence>
<dbReference type="NCBIfam" id="TIGR01400">
    <property type="entry name" value="fliR"/>
    <property type="match status" value="1"/>
</dbReference>
<comment type="similarity">
    <text evidence="2 10">Belongs to the FliR/MopE/SpaR family.</text>
</comment>
<dbReference type="GO" id="GO:0009425">
    <property type="term" value="C:bacterial-type flagellum basal body"/>
    <property type="evidence" value="ECO:0007669"/>
    <property type="project" value="UniProtKB-SubCell"/>
</dbReference>
<keyword evidence="5 10" id="KW-0812">Transmembrane</keyword>
<dbReference type="Pfam" id="PF01311">
    <property type="entry name" value="Bac_export_1"/>
    <property type="match status" value="1"/>
</dbReference>
<keyword evidence="4 10" id="KW-1003">Cell membrane</keyword>
<feature type="transmembrane region" description="Helical" evidence="10">
    <location>
        <begin position="220"/>
        <end position="240"/>
    </location>
</feature>
<dbReference type="STRING" id="37625.SAMN05660420_00041"/>
<evidence type="ECO:0000256" key="1">
    <source>
        <dbReference type="ARBA" id="ARBA00002578"/>
    </source>
</evidence>
<feature type="transmembrane region" description="Helical" evidence="10">
    <location>
        <begin position="131"/>
        <end position="154"/>
    </location>
</feature>
<dbReference type="PANTHER" id="PTHR30065:SF8">
    <property type="entry name" value="FLAGELLAR BIOSYNTHETIC PROTEIN FLIR"/>
    <property type="match status" value="1"/>
</dbReference>
<evidence type="ECO:0000256" key="7">
    <source>
        <dbReference type="ARBA" id="ARBA00023136"/>
    </source>
</evidence>
<evidence type="ECO:0000256" key="8">
    <source>
        <dbReference type="ARBA" id="ARBA00023143"/>
    </source>
</evidence>
<dbReference type="EMBL" id="FNQN01000001">
    <property type="protein sequence ID" value="SDZ73952.1"/>
    <property type="molecule type" value="Genomic_DNA"/>
</dbReference>
<feature type="transmembrane region" description="Helical" evidence="10">
    <location>
        <begin position="186"/>
        <end position="208"/>
    </location>
</feature>
<accession>A0A1H3VIL9</accession>
<keyword evidence="11" id="KW-0966">Cell projection</keyword>
<name>A0A1H3VIL9_9BACT</name>
<dbReference type="AlphaFoldDB" id="A0A1H3VIL9"/>
<keyword evidence="11" id="KW-0969">Cilium</keyword>
<evidence type="ECO:0000256" key="3">
    <source>
        <dbReference type="ARBA" id="ARBA00021717"/>
    </source>
</evidence>
<organism evidence="11 12">
    <name type="scientific">Desulfuromusa kysingii</name>
    <dbReference type="NCBI Taxonomy" id="37625"/>
    <lineage>
        <taxon>Bacteria</taxon>
        <taxon>Pseudomonadati</taxon>
        <taxon>Thermodesulfobacteriota</taxon>
        <taxon>Desulfuromonadia</taxon>
        <taxon>Desulfuromonadales</taxon>
        <taxon>Geopsychrobacteraceae</taxon>
        <taxon>Desulfuromusa</taxon>
    </lineage>
</organism>
<keyword evidence="11" id="KW-0282">Flagellum</keyword>
<dbReference type="InterPro" id="IPR006303">
    <property type="entry name" value="FliR"/>
</dbReference>
<dbReference type="Proteomes" id="UP000199409">
    <property type="component" value="Unassembled WGS sequence"/>
</dbReference>
<feature type="transmembrane region" description="Helical" evidence="10">
    <location>
        <begin position="72"/>
        <end position="95"/>
    </location>
</feature>
<feature type="transmembrane region" description="Helical" evidence="10">
    <location>
        <begin position="6"/>
        <end position="28"/>
    </location>
</feature>
<evidence type="ECO:0000256" key="5">
    <source>
        <dbReference type="ARBA" id="ARBA00022692"/>
    </source>
</evidence>
<gene>
    <name evidence="11" type="ORF">SAMN05660420_00041</name>
</gene>
<keyword evidence="12" id="KW-1185">Reference proteome</keyword>
<dbReference type="InterPro" id="IPR002010">
    <property type="entry name" value="T3SS_IM_R"/>
</dbReference>
<dbReference type="GO" id="GO:0005886">
    <property type="term" value="C:plasma membrane"/>
    <property type="evidence" value="ECO:0007669"/>
    <property type="project" value="UniProtKB-SubCell"/>
</dbReference>
<sequence length="261" mass="28097">MDLPVFSLSLIQGFLICLARVAAMFAAIPVFSGGQIPPQLRLAVAVLFAMLTYPIVQDYIPAGSLTPLDLGLLISAEVILGLLVGFLAQLAFMAAEFAGSVIGYQMGFAAANIFDPSTQSQVALISRFQGIFAILLFLSLNIHHLFLEAIVASFEMLPPGSLTLSGGAIPMIVEVANHSLVLSIRLVAPILVLLTLSTLTLGIMSRVFPQLNVFMISFPLNIGISFIVMGLTLGIVANLLRDEFFSLPERFLNLFSLMSFF</sequence>
<protein>
    <recommendedName>
        <fullName evidence="3 9">Flagellar biosynthetic protein FliR</fullName>
    </recommendedName>
</protein>
<keyword evidence="6 10" id="KW-1133">Transmembrane helix</keyword>
<dbReference type="GO" id="GO:0006605">
    <property type="term" value="P:protein targeting"/>
    <property type="evidence" value="ECO:0007669"/>
    <property type="project" value="UniProtKB-UniRule"/>
</dbReference>
<comment type="subcellular location">
    <subcellularLocation>
        <location evidence="10">Cell membrane</location>
        <topology evidence="10">Multi-pass membrane protein</topology>
    </subcellularLocation>
    <subcellularLocation>
        <location evidence="10">Bacterial flagellum basal body</location>
    </subcellularLocation>
</comment>
<evidence type="ECO:0000256" key="9">
    <source>
        <dbReference type="NCBIfam" id="TIGR01400"/>
    </source>
</evidence>
<comment type="function">
    <text evidence="1 10">Role in flagellar biosynthesis.</text>
</comment>
<dbReference type="PRINTS" id="PR00953">
    <property type="entry name" value="TYPE3IMRPROT"/>
</dbReference>
<feature type="transmembrane region" description="Helical" evidence="10">
    <location>
        <begin position="40"/>
        <end position="60"/>
    </location>
</feature>
<evidence type="ECO:0000256" key="10">
    <source>
        <dbReference type="RuleBase" id="RU362071"/>
    </source>
</evidence>
<dbReference type="GO" id="GO:0044780">
    <property type="term" value="P:bacterial-type flagellum assembly"/>
    <property type="evidence" value="ECO:0007669"/>
    <property type="project" value="UniProtKB-UniRule"/>
</dbReference>
<evidence type="ECO:0000313" key="12">
    <source>
        <dbReference type="Proteomes" id="UP000199409"/>
    </source>
</evidence>